<feature type="region of interest" description="Disordered" evidence="1">
    <location>
        <begin position="1"/>
        <end position="26"/>
    </location>
</feature>
<dbReference type="InterPro" id="IPR051344">
    <property type="entry name" value="Vgb"/>
</dbReference>
<dbReference type="Pfam" id="PF20067">
    <property type="entry name" value="SSL_N"/>
    <property type="match status" value="1"/>
</dbReference>
<dbReference type="EMBL" id="JBIATK010000002">
    <property type="protein sequence ID" value="MFF4023142.1"/>
    <property type="molecule type" value="Genomic_DNA"/>
</dbReference>
<comment type="caution">
    <text evidence="2">The sequence shown here is derived from an EMBL/GenBank/DDBJ whole genome shotgun (WGS) entry which is preliminary data.</text>
</comment>
<sequence length="334" mass="33799">MGGSFPWGARRGRRRNSRRGRGGAHGPVGHVAGAGVLATVWISAAAVLPSALAPVHAEAPGCPASSVEQLLPAQAPLLDFAENLGYDAQGNLWVSRVFRNVVQRYDSGGHVTAEVPVDAPGAVRLGPDGALYVIFGDSSAGLLPGAHSSGVVRFDPGADHPAPQVYVSGLGMANGAAFDGAGNLYVADTAHGVVKVRPGGSVDADWTARAAESGVNGIVLQGDLLYATLYQSLDGRIVRLPVDAPQAQTTVASVTVGALPLTALPDDLTVGPDGMLYVATTTGRLVRVDPATGGVCTVADLGVPATSVAKVPTDDRALLVTMGTGTVLRVVLGA</sequence>
<protein>
    <submittedName>
        <fullName evidence="2">SMP-30/gluconolactonase/LRE family protein</fullName>
    </submittedName>
</protein>
<reference evidence="2 3" key="1">
    <citation type="submission" date="2024-10" db="EMBL/GenBank/DDBJ databases">
        <title>The Natural Products Discovery Center: Release of the First 8490 Sequenced Strains for Exploring Actinobacteria Biosynthetic Diversity.</title>
        <authorList>
            <person name="Kalkreuter E."/>
            <person name="Kautsar S.A."/>
            <person name="Yang D."/>
            <person name="Bader C.D."/>
            <person name="Teijaro C.N."/>
            <person name="Fluegel L."/>
            <person name="Davis C.M."/>
            <person name="Simpson J.R."/>
            <person name="Lauterbach L."/>
            <person name="Steele A.D."/>
            <person name="Gui C."/>
            <person name="Meng S."/>
            <person name="Li G."/>
            <person name="Viehrig K."/>
            <person name="Ye F."/>
            <person name="Su P."/>
            <person name="Kiefer A.F."/>
            <person name="Nichols A."/>
            <person name="Cepeda A.J."/>
            <person name="Yan W."/>
            <person name="Fan B."/>
            <person name="Jiang Y."/>
            <person name="Adhikari A."/>
            <person name="Zheng C.-J."/>
            <person name="Schuster L."/>
            <person name="Cowan T.M."/>
            <person name="Smanski M.J."/>
            <person name="Chevrette M.G."/>
            <person name="De Carvalho L.P.S."/>
            <person name="Shen B."/>
        </authorList>
    </citation>
    <scope>NUCLEOTIDE SEQUENCE [LARGE SCALE GENOMIC DNA]</scope>
    <source>
        <strain evidence="2 3">NPDC001867</strain>
    </source>
</reference>
<dbReference type="PANTHER" id="PTHR40274:SF3">
    <property type="entry name" value="VIRGINIAMYCIN B LYASE"/>
    <property type="match status" value="1"/>
</dbReference>
<feature type="compositionally biased region" description="Basic residues" evidence="1">
    <location>
        <begin position="10"/>
        <end position="22"/>
    </location>
</feature>
<organism evidence="2 3">
    <name type="scientific">Nocardia elegans</name>
    <dbReference type="NCBI Taxonomy" id="300029"/>
    <lineage>
        <taxon>Bacteria</taxon>
        <taxon>Bacillati</taxon>
        <taxon>Actinomycetota</taxon>
        <taxon>Actinomycetes</taxon>
        <taxon>Mycobacteriales</taxon>
        <taxon>Nocardiaceae</taxon>
        <taxon>Nocardia</taxon>
    </lineage>
</organism>
<dbReference type="InterPro" id="IPR011042">
    <property type="entry name" value="6-blade_b-propeller_TolB-like"/>
</dbReference>
<dbReference type="SUPFAM" id="SSF63829">
    <property type="entry name" value="Calcium-dependent phosphotriesterase"/>
    <property type="match status" value="1"/>
</dbReference>
<dbReference type="Proteomes" id="UP001602089">
    <property type="component" value="Unassembled WGS sequence"/>
</dbReference>
<name>A0ABW6TD33_9NOCA</name>
<evidence type="ECO:0000313" key="2">
    <source>
        <dbReference type="EMBL" id="MFF4023142.1"/>
    </source>
</evidence>
<evidence type="ECO:0000313" key="3">
    <source>
        <dbReference type="Proteomes" id="UP001602089"/>
    </source>
</evidence>
<accession>A0ABW6TD33</accession>
<evidence type="ECO:0000256" key="1">
    <source>
        <dbReference type="SAM" id="MobiDB-lite"/>
    </source>
</evidence>
<dbReference type="PANTHER" id="PTHR40274">
    <property type="entry name" value="VIRGINIAMYCIN B LYASE"/>
    <property type="match status" value="1"/>
</dbReference>
<proteinExistence type="predicted"/>
<gene>
    <name evidence="2" type="ORF">ACFYY5_09880</name>
</gene>
<dbReference type="RefSeq" id="WP_195023513.1">
    <property type="nucleotide sequence ID" value="NZ_JADLPS010000015.1"/>
</dbReference>
<dbReference type="Gene3D" id="2.120.10.30">
    <property type="entry name" value="TolB, C-terminal domain"/>
    <property type="match status" value="1"/>
</dbReference>
<keyword evidence="3" id="KW-1185">Reference proteome</keyword>